<dbReference type="EMBL" id="BOMF01000107">
    <property type="protein sequence ID" value="GID48715.1"/>
    <property type="molecule type" value="Genomic_DNA"/>
</dbReference>
<reference evidence="1" key="1">
    <citation type="submission" date="2021-01" db="EMBL/GenBank/DDBJ databases">
        <title>Whole genome shotgun sequence of Actinoplanes capillaceus NBRC 16408.</title>
        <authorList>
            <person name="Komaki H."/>
            <person name="Tamura T."/>
        </authorList>
    </citation>
    <scope>NUCLEOTIDE SEQUENCE [LARGE SCALE GENOMIC DNA]</scope>
    <source>
        <strain evidence="1">NBRC 16408</strain>
    </source>
</reference>
<sequence length="141" mass="15366">MNQRRRLVALFLAGAAATTIGLIEARPALAVAESAFLTIRSQGGGNYSLTVTGHFDLPQAAPTSYSIKIIGEDGWFDDTPVCDAWPLTTDANGNYWHQYTCTGALLNEDWEGQDENYAKVTVFPSGTKSHSIRSNTVKGYY</sequence>
<evidence type="ECO:0008006" key="2">
    <source>
        <dbReference type="Google" id="ProtNLM"/>
    </source>
</evidence>
<proteinExistence type="predicted"/>
<evidence type="ECO:0000313" key="1">
    <source>
        <dbReference type="EMBL" id="GID48715.1"/>
    </source>
</evidence>
<organism evidence="1">
    <name type="scientific">Actinoplanes campanulatus</name>
    <dbReference type="NCBI Taxonomy" id="113559"/>
    <lineage>
        <taxon>Bacteria</taxon>
        <taxon>Bacillati</taxon>
        <taxon>Actinomycetota</taxon>
        <taxon>Actinomycetes</taxon>
        <taxon>Micromonosporales</taxon>
        <taxon>Micromonosporaceae</taxon>
        <taxon>Actinoplanes</taxon>
    </lineage>
</organism>
<dbReference type="InterPro" id="IPR006311">
    <property type="entry name" value="TAT_signal"/>
</dbReference>
<comment type="caution">
    <text evidence="1">The sequence shown here is derived from an EMBL/GenBank/DDBJ whole genome shotgun (WGS) entry which is preliminary data.</text>
</comment>
<dbReference type="PROSITE" id="PS51318">
    <property type="entry name" value="TAT"/>
    <property type="match status" value="1"/>
</dbReference>
<gene>
    <name evidence="1" type="ORF">Aca07nite_59900</name>
</gene>
<name>A0ABQ3WQY6_9ACTN</name>
<accession>A0ABQ3WQY6</accession>
<protein>
    <recommendedName>
        <fullName evidence="2">PLAT/LH2 domain-containing protein</fullName>
    </recommendedName>
</protein>